<evidence type="ECO:0000256" key="1">
    <source>
        <dbReference type="SAM" id="MobiDB-lite"/>
    </source>
</evidence>
<dbReference type="EMBL" id="CP046566">
    <property type="protein sequence ID" value="QGW29063.1"/>
    <property type="molecule type" value="Genomic_DNA"/>
</dbReference>
<feature type="compositionally biased region" description="Pro residues" evidence="1">
    <location>
        <begin position="75"/>
        <end position="89"/>
    </location>
</feature>
<dbReference type="Proteomes" id="UP000426027">
    <property type="component" value="Chromosome"/>
</dbReference>
<accession>A0A6I6GBI3</accession>
<feature type="region of interest" description="Disordered" evidence="1">
    <location>
        <begin position="45"/>
        <end position="89"/>
    </location>
</feature>
<dbReference type="KEGG" id="fls:GLV81_13980"/>
<reference evidence="2 3" key="1">
    <citation type="submission" date="2019-11" db="EMBL/GenBank/DDBJ databases">
        <authorList>
            <person name="Im W.T."/>
        </authorList>
    </citation>
    <scope>NUCLEOTIDE SEQUENCE [LARGE SCALE GENOMIC DNA]</scope>
    <source>
        <strain evidence="2 3">SB-02</strain>
    </source>
</reference>
<dbReference type="AlphaFoldDB" id="A0A6I6GBI3"/>
<sequence>MSESKSEFQAIRLPDMILADMFGQHLVSIEGDYQPVARASAAAAVAPPPAAPAQKPVMPVPPAPAAAPAPEEPKPAPVALPTPVAEPEPAPVEVAPASLSLPPHAVLGNFKQQVLLILNEPNAVHCKDADLEFLQKVIASVKLSMDHIAILNTHGKQVTYPELKAQLPAKVALYFGVEPVSIGVPMRIPYFQVQPWDDCRFLYAPSLADINGNSPAQVELKKQLWMALKKIFG</sequence>
<name>A0A6I6GBI3_9BACT</name>
<protein>
    <submittedName>
        <fullName evidence="2">Uncharacterized protein</fullName>
    </submittedName>
</protein>
<proteinExistence type="predicted"/>
<evidence type="ECO:0000313" key="3">
    <source>
        <dbReference type="Proteomes" id="UP000426027"/>
    </source>
</evidence>
<dbReference type="RefSeq" id="WP_157479416.1">
    <property type="nucleotide sequence ID" value="NZ_CP046566.1"/>
</dbReference>
<organism evidence="2 3">
    <name type="scientific">Phnomibacter ginsenosidimutans</name>
    <dbReference type="NCBI Taxonomy" id="2676868"/>
    <lineage>
        <taxon>Bacteria</taxon>
        <taxon>Pseudomonadati</taxon>
        <taxon>Bacteroidota</taxon>
        <taxon>Chitinophagia</taxon>
        <taxon>Chitinophagales</taxon>
        <taxon>Chitinophagaceae</taxon>
        <taxon>Phnomibacter</taxon>
    </lineage>
</organism>
<evidence type="ECO:0000313" key="2">
    <source>
        <dbReference type="EMBL" id="QGW29063.1"/>
    </source>
</evidence>
<gene>
    <name evidence="2" type="ORF">GLV81_13980</name>
</gene>
<feature type="compositionally biased region" description="Pro residues" evidence="1">
    <location>
        <begin position="58"/>
        <end position="67"/>
    </location>
</feature>
<keyword evidence="3" id="KW-1185">Reference proteome</keyword>